<dbReference type="RefSeq" id="XP_025374306.1">
    <property type="nucleotide sequence ID" value="XM_025524265.1"/>
</dbReference>
<reference evidence="1" key="1">
    <citation type="journal article" date="2018" name="Mol. Biol. Evol.">
        <title>Broad Genomic Sampling Reveals a Smut Pathogenic Ancestry of the Fungal Clade Ustilaginomycotina.</title>
        <authorList>
            <person name="Kijpornyongpan T."/>
            <person name="Mondo S.J."/>
            <person name="Barry K."/>
            <person name="Sandor L."/>
            <person name="Lee J."/>
            <person name="Lipzen A."/>
            <person name="Pangilinan J."/>
            <person name="LaButti K."/>
            <person name="Hainaut M."/>
            <person name="Henrissat B."/>
            <person name="Grigoriev I.V."/>
            <person name="Spatafora J.W."/>
            <person name="Aime M.C."/>
        </authorList>
    </citation>
    <scope>NUCLEOTIDE SEQUENCE [LARGE SCALE GENOMIC DNA]</scope>
    <source>
        <strain evidence="1">MCA 4198</strain>
    </source>
</reference>
<evidence type="ECO:0000313" key="2">
    <source>
        <dbReference type="Proteomes" id="UP000245768"/>
    </source>
</evidence>
<evidence type="ECO:0000313" key="1">
    <source>
        <dbReference type="EMBL" id="PWN87108.1"/>
    </source>
</evidence>
<gene>
    <name evidence="1" type="ORF">FA10DRAFT_289180</name>
</gene>
<dbReference type="AlphaFoldDB" id="A0A316YEN8"/>
<proteinExistence type="predicted"/>
<organism evidence="1 2">
    <name type="scientific">Acaromyces ingoldii</name>
    <dbReference type="NCBI Taxonomy" id="215250"/>
    <lineage>
        <taxon>Eukaryota</taxon>
        <taxon>Fungi</taxon>
        <taxon>Dikarya</taxon>
        <taxon>Basidiomycota</taxon>
        <taxon>Ustilaginomycotina</taxon>
        <taxon>Exobasidiomycetes</taxon>
        <taxon>Exobasidiales</taxon>
        <taxon>Cryptobasidiaceae</taxon>
        <taxon>Acaromyces</taxon>
    </lineage>
</organism>
<sequence>MLPHLCRRVCLFTAQQHESFLLALVSNDGLESHVEHLAVKDFHGGFLEPALTTFTDVLRRICAARKLRSLYVDKRHSAFYDDFPQEPGGSDPWACTTMVKEVRRSLDLLADHTSEEYSLEQIVSPFTELFGGANFDKPDHLNGDWPVHRGLRRLAVRGMTLDEDAAKSVGWRRRMHHLRMLVVKDPIIIGRLMGKDKSELESVLRMARSMHPDAHLIIVFGEWQLKQWKRDWEHVKATPKGLKGCCRITFFNDKNEVDWLQNKGLDGSLWTLGEKGNDEDIYMAS</sequence>
<dbReference type="InParanoid" id="A0A316YEN8"/>
<protein>
    <submittedName>
        <fullName evidence="1">Uncharacterized protein</fullName>
    </submittedName>
</protein>
<accession>A0A316YEN8</accession>
<dbReference type="GeneID" id="37046181"/>
<dbReference type="EMBL" id="KZ819641">
    <property type="protein sequence ID" value="PWN87108.1"/>
    <property type="molecule type" value="Genomic_DNA"/>
</dbReference>
<dbReference type="Proteomes" id="UP000245768">
    <property type="component" value="Unassembled WGS sequence"/>
</dbReference>
<keyword evidence="2" id="KW-1185">Reference proteome</keyword>
<name>A0A316YEN8_9BASI</name>